<dbReference type="AlphaFoldDB" id="A0A9P4IR82"/>
<evidence type="ECO:0000313" key="3">
    <source>
        <dbReference type="Proteomes" id="UP000799439"/>
    </source>
</evidence>
<evidence type="ECO:0000259" key="1">
    <source>
        <dbReference type="Pfam" id="PF12697"/>
    </source>
</evidence>
<name>A0A9P4IR82_9PEZI</name>
<protein>
    <submittedName>
        <fullName evidence="2">Alpha/beta-hydrolase</fullName>
    </submittedName>
</protein>
<feature type="domain" description="AB hydrolase-1" evidence="1">
    <location>
        <begin position="35"/>
        <end position="267"/>
    </location>
</feature>
<keyword evidence="3" id="KW-1185">Reference proteome</keyword>
<sequence>MDPFQLQVESGKQVSGFVHIPSNPTPSSTKARPLVILFHGGTYTAKYWDAHPDHSIVAISDALNIPVVAINAPGTLDTTPPDMLGEDKRWYYEQANLLNHHFLPAIWDKYGKPNSASSVVIWGHSMGAQRAYVTAGHYFECAAETPRYPLAGLLIHGIAPSLYPFGEDSDLMKMSKLAATQPGGIWPQDAKDKLFLMPHYGLADPAKFSNVQGVNIASIREEQLGSFDLMKWGRDIARYVEVPVMHFLGTHDCFYPPTDENMQATRDWFPNAKTFRSVKLINAPHGAEWGPLSTAYYIQGLGFAVECAVLKDMGNVRDYVPTESIFD</sequence>
<dbReference type="InterPro" id="IPR000073">
    <property type="entry name" value="AB_hydrolase_1"/>
</dbReference>
<dbReference type="InterPro" id="IPR029058">
    <property type="entry name" value="AB_hydrolase_fold"/>
</dbReference>
<evidence type="ECO:0000313" key="2">
    <source>
        <dbReference type="EMBL" id="KAF2148216.1"/>
    </source>
</evidence>
<dbReference type="Gene3D" id="3.40.50.1820">
    <property type="entry name" value="alpha/beta hydrolase"/>
    <property type="match status" value="1"/>
</dbReference>
<dbReference type="EMBL" id="ML996093">
    <property type="protein sequence ID" value="KAF2148216.1"/>
    <property type="molecule type" value="Genomic_DNA"/>
</dbReference>
<accession>A0A9P4IR82</accession>
<reference evidence="2" key="1">
    <citation type="journal article" date="2020" name="Stud. Mycol.">
        <title>101 Dothideomycetes genomes: a test case for predicting lifestyles and emergence of pathogens.</title>
        <authorList>
            <person name="Haridas S."/>
            <person name="Albert R."/>
            <person name="Binder M."/>
            <person name="Bloem J."/>
            <person name="Labutti K."/>
            <person name="Salamov A."/>
            <person name="Andreopoulos B."/>
            <person name="Baker S."/>
            <person name="Barry K."/>
            <person name="Bills G."/>
            <person name="Bluhm B."/>
            <person name="Cannon C."/>
            <person name="Castanera R."/>
            <person name="Culley D."/>
            <person name="Daum C."/>
            <person name="Ezra D."/>
            <person name="Gonzalez J."/>
            <person name="Henrissat B."/>
            <person name="Kuo A."/>
            <person name="Liang C."/>
            <person name="Lipzen A."/>
            <person name="Lutzoni F."/>
            <person name="Magnuson J."/>
            <person name="Mondo S."/>
            <person name="Nolan M."/>
            <person name="Ohm R."/>
            <person name="Pangilinan J."/>
            <person name="Park H.-J."/>
            <person name="Ramirez L."/>
            <person name="Alfaro M."/>
            <person name="Sun H."/>
            <person name="Tritt A."/>
            <person name="Yoshinaga Y."/>
            <person name="Zwiers L.-H."/>
            <person name="Turgeon B."/>
            <person name="Goodwin S."/>
            <person name="Spatafora J."/>
            <person name="Crous P."/>
            <person name="Grigoriev I."/>
        </authorList>
    </citation>
    <scope>NUCLEOTIDE SEQUENCE</scope>
    <source>
        <strain evidence="2">CBS 260.36</strain>
    </source>
</reference>
<proteinExistence type="predicted"/>
<gene>
    <name evidence="2" type="ORF">K461DRAFT_297650</name>
</gene>
<dbReference type="Proteomes" id="UP000799439">
    <property type="component" value="Unassembled WGS sequence"/>
</dbReference>
<dbReference type="SUPFAM" id="SSF53474">
    <property type="entry name" value="alpha/beta-Hydrolases"/>
    <property type="match status" value="1"/>
</dbReference>
<organism evidence="2 3">
    <name type="scientific">Myriangium duriaei CBS 260.36</name>
    <dbReference type="NCBI Taxonomy" id="1168546"/>
    <lineage>
        <taxon>Eukaryota</taxon>
        <taxon>Fungi</taxon>
        <taxon>Dikarya</taxon>
        <taxon>Ascomycota</taxon>
        <taxon>Pezizomycotina</taxon>
        <taxon>Dothideomycetes</taxon>
        <taxon>Dothideomycetidae</taxon>
        <taxon>Myriangiales</taxon>
        <taxon>Myriangiaceae</taxon>
        <taxon>Myriangium</taxon>
    </lineage>
</organism>
<comment type="caution">
    <text evidence="2">The sequence shown here is derived from an EMBL/GenBank/DDBJ whole genome shotgun (WGS) entry which is preliminary data.</text>
</comment>
<dbReference type="OrthoDB" id="5371334at2759"/>
<dbReference type="Pfam" id="PF12697">
    <property type="entry name" value="Abhydrolase_6"/>
    <property type="match status" value="1"/>
</dbReference>